<dbReference type="RefSeq" id="WP_208197413.1">
    <property type="nucleotide sequence ID" value="NZ_CP076023.1"/>
</dbReference>
<feature type="transmembrane region" description="Helical" evidence="1">
    <location>
        <begin position="36"/>
        <end position="54"/>
    </location>
</feature>
<gene>
    <name evidence="2" type="ORF">KKR89_05920</name>
</gene>
<accession>A0ABX8GNA1</accession>
<organism evidence="2 3">
    <name type="scientific">Cellulomonas dongxiuzhuiae</name>
    <dbReference type="NCBI Taxonomy" id="2819979"/>
    <lineage>
        <taxon>Bacteria</taxon>
        <taxon>Bacillati</taxon>
        <taxon>Actinomycetota</taxon>
        <taxon>Actinomycetes</taxon>
        <taxon>Micrococcales</taxon>
        <taxon>Cellulomonadaceae</taxon>
        <taxon>Cellulomonas</taxon>
    </lineage>
</organism>
<keyword evidence="1" id="KW-0812">Transmembrane</keyword>
<reference evidence="2 3" key="1">
    <citation type="submission" date="2021-05" db="EMBL/GenBank/DDBJ databases">
        <title>Novel species in genus Cellulomonas.</title>
        <authorList>
            <person name="Zhang G."/>
        </authorList>
    </citation>
    <scope>NUCLEOTIDE SEQUENCE [LARGE SCALE GENOMIC DNA]</scope>
    <source>
        <strain evidence="3">zg-ZUI157</strain>
    </source>
</reference>
<evidence type="ECO:0000256" key="1">
    <source>
        <dbReference type="SAM" id="Phobius"/>
    </source>
</evidence>
<keyword evidence="1" id="KW-1133">Transmembrane helix</keyword>
<evidence type="ECO:0000313" key="2">
    <source>
        <dbReference type="EMBL" id="QWC17137.1"/>
    </source>
</evidence>
<sequence length="164" mass="16680">MTAPDPLPVPSTGPRLDTPAPRVVGPWAVLEVCGRAALILLGAAVVLYVGYIVVERPTSREGVDAATAAAILAMMYALHLAALLVLGWPGGIATAHLLRHETSEARHVAGFAVTGAVLGAAVLLVVGHVGAAAVWAVVGAASAGAARAWTGRARRRRAVHPSRA</sequence>
<feature type="transmembrane region" description="Helical" evidence="1">
    <location>
        <begin position="66"/>
        <end position="88"/>
    </location>
</feature>
<evidence type="ECO:0008006" key="4">
    <source>
        <dbReference type="Google" id="ProtNLM"/>
    </source>
</evidence>
<name>A0ABX8GNA1_9CELL</name>
<evidence type="ECO:0000313" key="3">
    <source>
        <dbReference type="Proteomes" id="UP000679335"/>
    </source>
</evidence>
<dbReference type="Proteomes" id="UP000679335">
    <property type="component" value="Chromosome"/>
</dbReference>
<keyword evidence="3" id="KW-1185">Reference proteome</keyword>
<keyword evidence="1" id="KW-0472">Membrane</keyword>
<proteinExistence type="predicted"/>
<feature type="transmembrane region" description="Helical" evidence="1">
    <location>
        <begin position="132"/>
        <end position="150"/>
    </location>
</feature>
<dbReference type="EMBL" id="CP076023">
    <property type="protein sequence ID" value="QWC17137.1"/>
    <property type="molecule type" value="Genomic_DNA"/>
</dbReference>
<protein>
    <recommendedName>
        <fullName evidence="4">Integral membrane protein</fullName>
    </recommendedName>
</protein>